<reference evidence="1" key="1">
    <citation type="journal article" date="2020" name="Stud. Mycol.">
        <title>101 Dothideomycetes genomes: a test case for predicting lifestyles and emergence of pathogens.</title>
        <authorList>
            <person name="Haridas S."/>
            <person name="Albert R."/>
            <person name="Binder M."/>
            <person name="Bloem J."/>
            <person name="Labutti K."/>
            <person name="Salamov A."/>
            <person name="Andreopoulos B."/>
            <person name="Baker S."/>
            <person name="Barry K."/>
            <person name="Bills G."/>
            <person name="Bluhm B."/>
            <person name="Cannon C."/>
            <person name="Castanera R."/>
            <person name="Culley D."/>
            <person name="Daum C."/>
            <person name="Ezra D."/>
            <person name="Gonzalez J."/>
            <person name="Henrissat B."/>
            <person name="Kuo A."/>
            <person name="Liang C."/>
            <person name="Lipzen A."/>
            <person name="Lutzoni F."/>
            <person name="Magnuson J."/>
            <person name="Mondo S."/>
            <person name="Nolan M."/>
            <person name="Ohm R."/>
            <person name="Pangilinan J."/>
            <person name="Park H.-J."/>
            <person name="Ramirez L."/>
            <person name="Alfaro M."/>
            <person name="Sun H."/>
            <person name="Tritt A."/>
            <person name="Yoshinaga Y."/>
            <person name="Zwiers L.-H."/>
            <person name="Turgeon B."/>
            <person name="Goodwin S."/>
            <person name="Spatafora J."/>
            <person name="Crous P."/>
            <person name="Grigoriev I."/>
        </authorList>
    </citation>
    <scope>NUCLEOTIDE SEQUENCE</scope>
    <source>
        <strain evidence="1">ATCC 36951</strain>
    </source>
</reference>
<protein>
    <submittedName>
        <fullName evidence="1">Uncharacterized protein</fullName>
    </submittedName>
</protein>
<evidence type="ECO:0000313" key="1">
    <source>
        <dbReference type="EMBL" id="KAF2166734.1"/>
    </source>
</evidence>
<dbReference type="EMBL" id="ML993595">
    <property type="protein sequence ID" value="KAF2166734.1"/>
    <property type="molecule type" value="Genomic_DNA"/>
</dbReference>
<proteinExistence type="predicted"/>
<dbReference type="AlphaFoldDB" id="A0A6A6CHQ2"/>
<name>A0A6A6CHQ2_ZASCE</name>
<dbReference type="GeneID" id="54566012"/>
<keyword evidence="2" id="KW-1185">Reference proteome</keyword>
<evidence type="ECO:0000313" key="2">
    <source>
        <dbReference type="Proteomes" id="UP000799537"/>
    </source>
</evidence>
<accession>A0A6A6CHQ2</accession>
<organism evidence="1 2">
    <name type="scientific">Zasmidium cellare ATCC 36951</name>
    <dbReference type="NCBI Taxonomy" id="1080233"/>
    <lineage>
        <taxon>Eukaryota</taxon>
        <taxon>Fungi</taxon>
        <taxon>Dikarya</taxon>
        <taxon>Ascomycota</taxon>
        <taxon>Pezizomycotina</taxon>
        <taxon>Dothideomycetes</taxon>
        <taxon>Dothideomycetidae</taxon>
        <taxon>Mycosphaerellales</taxon>
        <taxon>Mycosphaerellaceae</taxon>
        <taxon>Zasmidium</taxon>
    </lineage>
</organism>
<dbReference type="Proteomes" id="UP000799537">
    <property type="component" value="Unassembled WGS sequence"/>
</dbReference>
<dbReference type="RefSeq" id="XP_033667623.1">
    <property type="nucleotide sequence ID" value="XM_033812740.1"/>
</dbReference>
<sequence>MGALRREQDFLNPVPMVEMHVRRRADAVVLRLDARAVEGGHGRDEDEVPAARLQQGQPWVGVGACVDRRLVADDRVARHGLLRWEVDDRAGGYAAVSLARGDVAETRGAVGEIGVTWAPSEDAQSAAGVKGTLAKAMR</sequence>
<gene>
    <name evidence="1" type="ORF">M409DRAFT_54525</name>
</gene>